<dbReference type="EMBL" id="JW870083">
    <property type="protein sequence ID" value="AFP02601.1"/>
    <property type="molecule type" value="mRNA"/>
</dbReference>
<dbReference type="PROSITE" id="PS00320">
    <property type="entry name" value="APP_INTRA"/>
    <property type="match status" value="1"/>
</dbReference>
<evidence type="ECO:0000256" key="7">
    <source>
        <dbReference type="SAM" id="Phobius"/>
    </source>
</evidence>
<feature type="region of interest" description="Disordered" evidence="6">
    <location>
        <begin position="94"/>
        <end position="114"/>
    </location>
</feature>
<evidence type="ECO:0000256" key="4">
    <source>
        <dbReference type="ARBA" id="ARBA00023136"/>
    </source>
</evidence>
<comment type="similarity">
    <text evidence="5">Belongs to the APP family.</text>
</comment>
<dbReference type="PROSITE" id="PS51870">
    <property type="entry name" value="APP_E2"/>
    <property type="match status" value="1"/>
</dbReference>
<sequence>EREWERESRVGVWGVGGSGGEASLGLSRCLCPAMATFFGEVLPVFSRAVREEEEEGRDDEGEGGSRGRWDDYVDMGFVDTDFYGDVVTETTTTTTTTTEAAADEVKGSPAPGPTDGIDVYFESPADENEHSHYTRAKMALEERRVNRVNEVMREWAEADGQAKHLPATERQDLNQHYQSILRTLEDQVSGQRQRLVRTHLNRVVSILNDSRRVALETYLAALQTVPPQPERVLQTLHRYVAAEQKDRVHSLRHYQHIHSLDPNKAQHLRPQVVTHLRVIEERINQSLSLLFKVPELAQTLGAEVEEILRVDLLVSRDSLPSATETGGGGETRGASEGLGPEGDRDPLTPPTAQVSGFTLSVQPTTEQTEDQYQDSMMEETVEVKEVFHNKISSEIQRDQLEPVVTGNGHREALLSLLLVAVAVSVLVSLSLLIARRRSRSIVSHGVVEVDPMLSSAGRQLSKMQTHGYENPTYKFFEQTQN</sequence>
<keyword evidence="4 7" id="KW-0472">Membrane</keyword>
<dbReference type="GO" id="GO:0008201">
    <property type="term" value="F:heparin binding"/>
    <property type="evidence" value="ECO:0007669"/>
    <property type="project" value="UniProtKB-UniRule"/>
</dbReference>
<protein>
    <submittedName>
        <fullName evidence="9">Amyloid beta A4 protein</fullName>
    </submittedName>
</protein>
<dbReference type="Gene3D" id="1.20.120.770">
    <property type="entry name" value="Amyloid precursor protein, E2 domain"/>
    <property type="match status" value="1"/>
</dbReference>
<feature type="domain" description="E2" evidence="8">
    <location>
        <begin position="116"/>
        <end position="307"/>
    </location>
</feature>
<feature type="non-terminal residue" evidence="9">
    <location>
        <position position="1"/>
    </location>
</feature>
<dbReference type="Gene3D" id="2.30.29.30">
    <property type="entry name" value="Pleckstrin-homology domain (PH domain)/Phosphotyrosine-binding domain (PTB)"/>
    <property type="match status" value="1"/>
</dbReference>
<dbReference type="GO" id="GO:0016020">
    <property type="term" value="C:membrane"/>
    <property type="evidence" value="ECO:0007669"/>
    <property type="project" value="UniProtKB-SubCell"/>
</dbReference>
<dbReference type="PRINTS" id="PR00203">
    <property type="entry name" value="AMYLOIDA4"/>
</dbReference>
<keyword evidence="3 7" id="KW-1133">Transmembrane helix</keyword>
<proteinExistence type="evidence at transcript level"/>
<dbReference type="Pfam" id="PF12925">
    <property type="entry name" value="APP_E2"/>
    <property type="match status" value="1"/>
</dbReference>
<accession>V9KVG7</accession>
<dbReference type="PANTHER" id="PTHR23103:SF13">
    <property type="entry name" value="AMYLOID BETA PRECURSOR LIKE PROTEIN 1"/>
    <property type="match status" value="1"/>
</dbReference>
<evidence type="ECO:0000313" key="9">
    <source>
        <dbReference type="EMBL" id="AFP02601.1"/>
    </source>
</evidence>
<dbReference type="InterPro" id="IPR008155">
    <property type="entry name" value="Amyloid_glyco"/>
</dbReference>
<dbReference type="AlphaFoldDB" id="V9KVG7"/>
<evidence type="ECO:0000256" key="6">
    <source>
        <dbReference type="SAM" id="MobiDB-lite"/>
    </source>
</evidence>
<dbReference type="PANTHER" id="PTHR23103">
    <property type="entry name" value="ALZHEIMER'S DISEASE BETA-AMYLOID RELATED"/>
    <property type="match status" value="1"/>
</dbReference>
<evidence type="ECO:0000256" key="3">
    <source>
        <dbReference type="ARBA" id="ARBA00022989"/>
    </source>
</evidence>
<dbReference type="InterPro" id="IPR019745">
    <property type="entry name" value="Amyloid_glyco_intracell_CS"/>
</dbReference>
<reference evidence="9" key="1">
    <citation type="journal article" date="2014" name="Nature">
        <title>Elephant shark genome provides unique insights into gnathostome evolution.</title>
        <authorList>
            <consortium name="International Elephant Shark Genome Sequencing Consortium"/>
            <person name="Venkatesh B."/>
            <person name="Lee A.P."/>
            <person name="Ravi V."/>
            <person name="Maurya A.K."/>
            <person name="Lian M.M."/>
            <person name="Swann J.B."/>
            <person name="Ohta Y."/>
            <person name="Flajnik M.F."/>
            <person name="Sutoh Y."/>
            <person name="Kasahara M."/>
            <person name="Hoon S."/>
            <person name="Gangu V."/>
            <person name="Roy S.W."/>
            <person name="Irimia M."/>
            <person name="Korzh V."/>
            <person name="Kondrychyn I."/>
            <person name="Lim Z.W."/>
            <person name="Tay B.H."/>
            <person name="Tohari S."/>
            <person name="Kong K.W."/>
            <person name="Ho S."/>
            <person name="Lorente-Galdos B."/>
            <person name="Quilez J."/>
            <person name="Marques-Bonet T."/>
            <person name="Raney B.J."/>
            <person name="Ingham P.W."/>
            <person name="Tay A."/>
            <person name="Hillier L.W."/>
            <person name="Minx P."/>
            <person name="Boehm T."/>
            <person name="Wilson R.K."/>
            <person name="Brenner S."/>
            <person name="Warren W.C."/>
        </authorList>
    </citation>
    <scope>NUCLEOTIDE SEQUENCE</scope>
    <source>
        <tissue evidence="9">Brain</tissue>
    </source>
</reference>
<feature type="transmembrane region" description="Helical" evidence="7">
    <location>
        <begin position="412"/>
        <end position="434"/>
    </location>
</feature>
<feature type="compositionally biased region" description="Polar residues" evidence="6">
    <location>
        <begin position="350"/>
        <end position="366"/>
    </location>
</feature>
<evidence type="ECO:0000256" key="2">
    <source>
        <dbReference type="ARBA" id="ARBA00022692"/>
    </source>
</evidence>
<dbReference type="InterPro" id="IPR024329">
    <property type="entry name" value="Amyloid_glyco_E2_domain"/>
</dbReference>
<dbReference type="InterPro" id="IPR036176">
    <property type="entry name" value="E2_sf"/>
</dbReference>
<feature type="region of interest" description="Disordered" evidence="6">
    <location>
        <begin position="50"/>
        <end position="70"/>
    </location>
</feature>
<feature type="region of interest" description="Disordered" evidence="6">
    <location>
        <begin position="319"/>
        <end position="372"/>
    </location>
</feature>
<dbReference type="GO" id="GO:0007409">
    <property type="term" value="P:axonogenesis"/>
    <property type="evidence" value="ECO:0007669"/>
    <property type="project" value="TreeGrafter"/>
</dbReference>
<organism evidence="9">
    <name type="scientific">Callorhinchus milii</name>
    <name type="common">Ghost shark</name>
    <dbReference type="NCBI Taxonomy" id="7868"/>
    <lineage>
        <taxon>Eukaryota</taxon>
        <taxon>Metazoa</taxon>
        <taxon>Chordata</taxon>
        <taxon>Craniata</taxon>
        <taxon>Vertebrata</taxon>
        <taxon>Chondrichthyes</taxon>
        <taxon>Holocephali</taxon>
        <taxon>Chimaeriformes</taxon>
        <taxon>Callorhinchidae</taxon>
        <taxon>Callorhinchus</taxon>
    </lineage>
</organism>
<evidence type="ECO:0000256" key="1">
    <source>
        <dbReference type="ARBA" id="ARBA00004479"/>
    </source>
</evidence>
<dbReference type="SUPFAM" id="SSF109843">
    <property type="entry name" value="CAPPD, an extracellular domain of amyloid beta A4 protein"/>
    <property type="match status" value="1"/>
</dbReference>
<feature type="compositionally biased region" description="Acidic residues" evidence="6">
    <location>
        <begin position="51"/>
        <end position="62"/>
    </location>
</feature>
<evidence type="ECO:0000259" key="8">
    <source>
        <dbReference type="PROSITE" id="PS51870"/>
    </source>
</evidence>
<comment type="subcellular location">
    <subcellularLocation>
        <location evidence="1">Membrane</location>
        <topology evidence="1">Single-pass type I membrane protein</topology>
    </subcellularLocation>
</comment>
<keyword evidence="2 7" id="KW-0812">Transmembrane</keyword>
<dbReference type="InterPro" id="IPR019543">
    <property type="entry name" value="APP_amyloid_C"/>
</dbReference>
<evidence type="ECO:0000256" key="5">
    <source>
        <dbReference type="PROSITE-ProRule" id="PRU01218"/>
    </source>
</evidence>
<dbReference type="InterPro" id="IPR011993">
    <property type="entry name" value="PH-like_dom_sf"/>
</dbReference>
<name>V9KVG7_CALMI</name>
<dbReference type="GO" id="GO:0007417">
    <property type="term" value="P:central nervous system development"/>
    <property type="evidence" value="ECO:0007669"/>
    <property type="project" value="TreeGrafter"/>
</dbReference>
<dbReference type="Pfam" id="PF10515">
    <property type="entry name" value="APP_amyloid"/>
    <property type="match status" value="1"/>
</dbReference>